<dbReference type="EMBL" id="CAMXCT020000001">
    <property type="protein sequence ID" value="CAL1125437.1"/>
    <property type="molecule type" value="Genomic_DNA"/>
</dbReference>
<feature type="transmembrane region" description="Helical" evidence="9">
    <location>
        <begin position="225"/>
        <end position="253"/>
    </location>
</feature>
<dbReference type="GO" id="GO:0015293">
    <property type="term" value="F:symporter activity"/>
    <property type="evidence" value="ECO:0007669"/>
    <property type="project" value="UniProtKB-KW"/>
</dbReference>
<dbReference type="InterPro" id="IPR020846">
    <property type="entry name" value="MFS_dom"/>
</dbReference>
<evidence type="ECO:0000256" key="6">
    <source>
        <dbReference type="ARBA" id="ARBA00022847"/>
    </source>
</evidence>
<evidence type="ECO:0000313" key="13">
    <source>
        <dbReference type="Proteomes" id="UP001152797"/>
    </source>
</evidence>
<feature type="transmembrane region" description="Helical" evidence="9">
    <location>
        <begin position="185"/>
        <end position="204"/>
    </location>
</feature>
<dbReference type="Gene3D" id="3.10.450.50">
    <property type="match status" value="1"/>
</dbReference>
<evidence type="ECO:0000256" key="8">
    <source>
        <dbReference type="ARBA" id="ARBA00023136"/>
    </source>
</evidence>
<evidence type="ECO:0000256" key="5">
    <source>
        <dbReference type="ARBA" id="ARBA00022692"/>
    </source>
</evidence>
<evidence type="ECO:0000256" key="2">
    <source>
        <dbReference type="ARBA" id="ARBA00008240"/>
    </source>
</evidence>
<feature type="transmembrane region" description="Helical" evidence="9">
    <location>
        <begin position="12"/>
        <end position="34"/>
    </location>
</feature>
<dbReference type="Proteomes" id="UP001152797">
    <property type="component" value="Unassembled WGS sequence"/>
</dbReference>
<dbReference type="EMBL" id="CAMXCT030000001">
    <property type="protein sequence ID" value="CAL4759374.1"/>
    <property type="molecule type" value="Genomic_DNA"/>
</dbReference>
<evidence type="ECO:0000256" key="1">
    <source>
        <dbReference type="ARBA" id="ARBA00004651"/>
    </source>
</evidence>
<organism evidence="11">
    <name type="scientific">Cladocopium goreaui</name>
    <dbReference type="NCBI Taxonomy" id="2562237"/>
    <lineage>
        <taxon>Eukaryota</taxon>
        <taxon>Sar</taxon>
        <taxon>Alveolata</taxon>
        <taxon>Dinophyceae</taxon>
        <taxon>Suessiales</taxon>
        <taxon>Symbiodiniaceae</taxon>
        <taxon>Cladocopium</taxon>
    </lineage>
</organism>
<dbReference type="SUPFAM" id="SSF103473">
    <property type="entry name" value="MFS general substrate transporter"/>
    <property type="match status" value="1"/>
</dbReference>
<dbReference type="OrthoDB" id="5296287at2759"/>
<dbReference type="PROSITE" id="PS00217">
    <property type="entry name" value="SUGAR_TRANSPORT_2"/>
    <property type="match status" value="1"/>
</dbReference>
<dbReference type="PANTHER" id="PTHR43528:SF1">
    <property type="entry name" value="ALPHA-KETOGLUTARATE PERMEASE"/>
    <property type="match status" value="1"/>
</dbReference>
<reference evidence="11" key="1">
    <citation type="submission" date="2022-10" db="EMBL/GenBank/DDBJ databases">
        <authorList>
            <person name="Chen Y."/>
            <person name="Dougan E. K."/>
            <person name="Chan C."/>
            <person name="Rhodes N."/>
            <person name="Thang M."/>
        </authorList>
    </citation>
    <scope>NUCLEOTIDE SEQUENCE</scope>
</reference>
<keyword evidence="4" id="KW-1003">Cell membrane</keyword>
<dbReference type="FunFam" id="1.20.1250.20:FF:000001">
    <property type="entry name" value="Dicarboxylate MFS transporter"/>
    <property type="match status" value="1"/>
</dbReference>
<sequence length="563" mass="59984">MTEQVSNPSSKRVILAGLIGNVVEWYDFGLYGYFATVIGARFFPSEDPSLSLLAAFGAFAAGVLMRPVGGLLFGRIGDLTGRQRAMVLSVVAMALPTVLFGLLPTYASVGILAPVLVVLLRIVQGLSVGGEYTNSLVFLAEQAPPERRARTAIWSNWGALAGIMLGSAVGALISNVLTAEQLSSWGWRVPFLLGAFVAAGGYLLRHRLQAPVRTSESPRPVRDTLAVYYKPVAIVTLLNVGLGVSFHTAFVYASSFVQSLDHESARTALNLNTAAMAMLLVVLPTAAWLSDRFGRKPLLISGSALMTFGGVVFFLLIDTSNQAAILAGLCGFSVAIGVFSGGLAGANVELVPSPVRCTGLAFAYNVATGCLGGTTPLLAAWLVATTGIPISPGCWVSAMGAVSLVTAIFLVRETRRSDMASRISMLALIVVAVTCATCRADSLEQTLLAKEKAFIDAIQAKDAEKLKSMLAPGAYTVVPELGRQRGEQILDRLASTNLEKYSISDVKVIEVTDEVGILSFKYSWSGNPGKKGEEVGTFYSSSTWVRRDGEWKVIFYQQTPWSE</sequence>
<feature type="transmembrane region" description="Helical" evidence="9">
    <location>
        <begin position="360"/>
        <end position="384"/>
    </location>
</feature>
<dbReference type="InterPro" id="IPR005829">
    <property type="entry name" value="Sugar_transporter_CS"/>
</dbReference>
<feature type="transmembrane region" description="Helical" evidence="9">
    <location>
        <begin position="323"/>
        <end position="348"/>
    </location>
</feature>
<keyword evidence="6" id="KW-0769">Symport</keyword>
<evidence type="ECO:0000256" key="3">
    <source>
        <dbReference type="ARBA" id="ARBA00022448"/>
    </source>
</evidence>
<name>A0A9P1BET7_9DINO</name>
<dbReference type="InterPro" id="IPR011701">
    <property type="entry name" value="MFS"/>
</dbReference>
<accession>A0A9P1BET7</accession>
<feature type="transmembrane region" description="Helical" evidence="9">
    <location>
        <begin position="54"/>
        <end position="73"/>
    </location>
</feature>
<feature type="transmembrane region" description="Helical" evidence="9">
    <location>
        <begin position="151"/>
        <end position="173"/>
    </location>
</feature>
<evidence type="ECO:0000313" key="11">
    <source>
        <dbReference type="EMBL" id="CAI3972062.1"/>
    </source>
</evidence>
<comment type="subcellular location">
    <subcellularLocation>
        <location evidence="1">Cell membrane</location>
        <topology evidence="1">Multi-pass membrane protein</topology>
    </subcellularLocation>
</comment>
<dbReference type="PROSITE" id="PS50850">
    <property type="entry name" value="MFS"/>
    <property type="match status" value="1"/>
</dbReference>
<dbReference type="InterPro" id="IPR032710">
    <property type="entry name" value="NTF2-like_dom_sf"/>
</dbReference>
<feature type="transmembrane region" description="Helical" evidence="9">
    <location>
        <begin position="390"/>
        <end position="411"/>
    </location>
</feature>
<dbReference type="Pfam" id="PF14534">
    <property type="entry name" value="DUF4440"/>
    <property type="match status" value="1"/>
</dbReference>
<reference evidence="12 13" key="2">
    <citation type="submission" date="2024-05" db="EMBL/GenBank/DDBJ databases">
        <authorList>
            <person name="Chen Y."/>
            <person name="Shah S."/>
            <person name="Dougan E. K."/>
            <person name="Thang M."/>
            <person name="Chan C."/>
        </authorList>
    </citation>
    <scope>NUCLEOTIDE SEQUENCE [LARGE SCALE GENOMIC DNA]</scope>
</reference>
<gene>
    <name evidence="11" type="ORF">C1SCF055_LOCUS652</name>
</gene>
<keyword evidence="5 9" id="KW-0812">Transmembrane</keyword>
<dbReference type="GO" id="GO:0005886">
    <property type="term" value="C:plasma membrane"/>
    <property type="evidence" value="ECO:0007669"/>
    <property type="project" value="UniProtKB-SubCell"/>
</dbReference>
<keyword evidence="13" id="KW-1185">Reference proteome</keyword>
<dbReference type="PANTHER" id="PTHR43528">
    <property type="entry name" value="ALPHA-KETOGLUTARATE PERMEASE"/>
    <property type="match status" value="1"/>
</dbReference>
<evidence type="ECO:0000256" key="7">
    <source>
        <dbReference type="ARBA" id="ARBA00022989"/>
    </source>
</evidence>
<evidence type="ECO:0000259" key="10">
    <source>
        <dbReference type="PROSITE" id="PS50850"/>
    </source>
</evidence>
<keyword evidence="3" id="KW-0813">Transport</keyword>
<dbReference type="InterPro" id="IPR051084">
    <property type="entry name" value="H+-coupled_symporters"/>
</dbReference>
<evidence type="ECO:0000256" key="9">
    <source>
        <dbReference type="SAM" id="Phobius"/>
    </source>
</evidence>
<keyword evidence="7 9" id="KW-1133">Transmembrane helix</keyword>
<keyword evidence="8 9" id="KW-0472">Membrane</keyword>
<dbReference type="SUPFAM" id="SSF54427">
    <property type="entry name" value="NTF2-like"/>
    <property type="match status" value="1"/>
</dbReference>
<dbReference type="AlphaFoldDB" id="A0A9P1BET7"/>
<evidence type="ECO:0000313" key="12">
    <source>
        <dbReference type="EMBL" id="CAL4759374.1"/>
    </source>
</evidence>
<feature type="domain" description="Major facilitator superfamily (MFS) profile" evidence="10">
    <location>
        <begin position="13"/>
        <end position="415"/>
    </location>
</feature>
<dbReference type="EMBL" id="CAMXCT010000001">
    <property type="protein sequence ID" value="CAI3972062.1"/>
    <property type="molecule type" value="Genomic_DNA"/>
</dbReference>
<comment type="similarity">
    <text evidence="2">Belongs to the major facilitator superfamily. Metabolite:H+ Symporter (MHS) family (TC 2.A.1.6) family.</text>
</comment>
<proteinExistence type="inferred from homology"/>
<protein>
    <submittedName>
        <fullName evidence="12">Proline/betaine transporter (Proline porter II) (PPII)</fullName>
    </submittedName>
</protein>
<dbReference type="PROSITE" id="PS00216">
    <property type="entry name" value="SUGAR_TRANSPORT_1"/>
    <property type="match status" value="1"/>
</dbReference>
<comment type="caution">
    <text evidence="11">The sequence shown here is derived from an EMBL/GenBank/DDBJ whole genome shotgun (WGS) entry which is preliminary data.</text>
</comment>
<dbReference type="InterPro" id="IPR027843">
    <property type="entry name" value="DUF4440"/>
</dbReference>
<dbReference type="InterPro" id="IPR036259">
    <property type="entry name" value="MFS_trans_sf"/>
</dbReference>
<feature type="transmembrane region" description="Helical" evidence="9">
    <location>
        <begin position="85"/>
        <end position="103"/>
    </location>
</feature>
<dbReference type="Gene3D" id="1.20.1250.20">
    <property type="entry name" value="MFS general substrate transporter like domains"/>
    <property type="match status" value="1"/>
</dbReference>
<feature type="transmembrane region" description="Helical" evidence="9">
    <location>
        <begin position="297"/>
        <end position="317"/>
    </location>
</feature>
<evidence type="ECO:0000256" key="4">
    <source>
        <dbReference type="ARBA" id="ARBA00022475"/>
    </source>
</evidence>
<dbReference type="Pfam" id="PF07690">
    <property type="entry name" value="MFS_1"/>
    <property type="match status" value="1"/>
</dbReference>
<feature type="transmembrane region" description="Helical" evidence="9">
    <location>
        <begin position="109"/>
        <end position="130"/>
    </location>
</feature>
<feature type="transmembrane region" description="Helical" evidence="9">
    <location>
        <begin position="273"/>
        <end position="290"/>
    </location>
</feature>